<dbReference type="InterPro" id="IPR016709">
    <property type="entry name" value="HadA-like"/>
</dbReference>
<proteinExistence type="predicted"/>
<accession>A0A6J4R3P7</accession>
<dbReference type="SUPFAM" id="SSF54637">
    <property type="entry name" value="Thioesterase/thiol ester dehydrase-isomerase"/>
    <property type="match status" value="1"/>
</dbReference>
<reference evidence="2" key="1">
    <citation type="submission" date="2020-02" db="EMBL/GenBank/DDBJ databases">
        <authorList>
            <person name="Meier V. D."/>
        </authorList>
    </citation>
    <scope>NUCLEOTIDE SEQUENCE</scope>
    <source>
        <strain evidence="2">AVDCRST_MAG14</strain>
    </source>
</reference>
<dbReference type="PIRSF" id="PIRSF018072">
    <property type="entry name" value="UCP018072"/>
    <property type="match status" value="1"/>
</dbReference>
<dbReference type="EMBL" id="CADCVG010000116">
    <property type="protein sequence ID" value="CAA9463310.1"/>
    <property type="molecule type" value="Genomic_DNA"/>
</dbReference>
<name>A0A6J4R3P7_9ACTN</name>
<evidence type="ECO:0000259" key="1">
    <source>
        <dbReference type="Pfam" id="PF13452"/>
    </source>
</evidence>
<sequence length="155" mass="17485">MNVIERWRSLVGERSQPVVNLVERGAVRKFAEAIGDPNPLYVDEEAAKKSRYAGLIAPPTFPRTFEYGRIEDMYWPDSGMIHGEHRVSYEHGPLKVGDEIHCYTEFKSYDEKESRGGLLGFIVLERFGEGSGGERLFTMSDTAIVTPTLRKTLGT</sequence>
<protein>
    <recommendedName>
        <fullName evidence="1">FAS1-like dehydratase domain-containing protein</fullName>
    </recommendedName>
</protein>
<dbReference type="CDD" id="cd03441">
    <property type="entry name" value="R_hydratase_like"/>
    <property type="match status" value="1"/>
</dbReference>
<evidence type="ECO:0000313" key="2">
    <source>
        <dbReference type="EMBL" id="CAA9463310.1"/>
    </source>
</evidence>
<dbReference type="AlphaFoldDB" id="A0A6J4R3P7"/>
<dbReference type="InterPro" id="IPR029069">
    <property type="entry name" value="HotDog_dom_sf"/>
</dbReference>
<dbReference type="InterPro" id="IPR039569">
    <property type="entry name" value="FAS1-like_DH_region"/>
</dbReference>
<dbReference type="Gene3D" id="3.10.129.10">
    <property type="entry name" value="Hotdog Thioesterase"/>
    <property type="match status" value="1"/>
</dbReference>
<organism evidence="2">
    <name type="scientific">uncultured Rubrobacteraceae bacterium</name>
    <dbReference type="NCBI Taxonomy" id="349277"/>
    <lineage>
        <taxon>Bacteria</taxon>
        <taxon>Bacillati</taxon>
        <taxon>Actinomycetota</taxon>
        <taxon>Rubrobacteria</taxon>
        <taxon>Rubrobacterales</taxon>
        <taxon>Rubrobacteraceae</taxon>
        <taxon>environmental samples</taxon>
    </lineage>
</organism>
<gene>
    <name evidence="2" type="ORF">AVDCRST_MAG14-2824</name>
</gene>
<dbReference type="Pfam" id="PF13452">
    <property type="entry name" value="FAS1_DH_region"/>
    <property type="match status" value="1"/>
</dbReference>
<feature type="domain" description="FAS1-like dehydratase" evidence="1">
    <location>
        <begin position="9"/>
        <end position="138"/>
    </location>
</feature>